<evidence type="ECO:0000259" key="4">
    <source>
        <dbReference type="PROSITE" id="PS50949"/>
    </source>
</evidence>
<dbReference type="KEGG" id="rca:Rcas_3508"/>
<dbReference type="SUPFAM" id="SSF46785">
    <property type="entry name" value="Winged helix' DNA-binding domain"/>
    <property type="match status" value="1"/>
</dbReference>
<dbReference type="InterPro" id="IPR028978">
    <property type="entry name" value="Chorismate_lyase_/UTRA_dom_sf"/>
</dbReference>
<dbReference type="GO" id="GO:0003700">
    <property type="term" value="F:DNA-binding transcription factor activity"/>
    <property type="evidence" value="ECO:0007669"/>
    <property type="project" value="InterPro"/>
</dbReference>
<dbReference type="RefSeq" id="WP_012121981.1">
    <property type="nucleotide sequence ID" value="NC_009767.1"/>
</dbReference>
<evidence type="ECO:0000313" key="5">
    <source>
        <dbReference type="EMBL" id="ABU59558.1"/>
    </source>
</evidence>
<dbReference type="Pfam" id="PF00392">
    <property type="entry name" value="GntR"/>
    <property type="match status" value="1"/>
</dbReference>
<proteinExistence type="predicted"/>
<dbReference type="SUPFAM" id="SSF64288">
    <property type="entry name" value="Chorismate lyase-like"/>
    <property type="match status" value="1"/>
</dbReference>
<feature type="domain" description="HTH gntR-type" evidence="4">
    <location>
        <begin position="11"/>
        <end position="79"/>
    </location>
</feature>
<keyword evidence="1" id="KW-0805">Transcription regulation</keyword>
<dbReference type="InterPro" id="IPR011663">
    <property type="entry name" value="UTRA"/>
</dbReference>
<dbReference type="HOGENOM" id="CLU_063236_8_2_0"/>
<dbReference type="PANTHER" id="PTHR44846:SF1">
    <property type="entry name" value="MANNOSYL-D-GLYCERATE TRANSPORT_METABOLISM SYSTEM REPRESSOR MNGR-RELATED"/>
    <property type="match status" value="1"/>
</dbReference>
<dbReference type="Gene3D" id="3.40.1410.10">
    <property type="entry name" value="Chorismate lyase-like"/>
    <property type="match status" value="1"/>
</dbReference>
<keyword evidence="6" id="KW-1185">Reference proteome</keyword>
<dbReference type="PROSITE" id="PS50949">
    <property type="entry name" value="HTH_GNTR"/>
    <property type="match status" value="1"/>
</dbReference>
<dbReference type="InterPro" id="IPR036388">
    <property type="entry name" value="WH-like_DNA-bd_sf"/>
</dbReference>
<evidence type="ECO:0000256" key="1">
    <source>
        <dbReference type="ARBA" id="ARBA00023015"/>
    </source>
</evidence>
<dbReference type="SMART" id="SM00345">
    <property type="entry name" value="HTH_GNTR"/>
    <property type="match status" value="1"/>
</dbReference>
<dbReference type="Pfam" id="PF07702">
    <property type="entry name" value="UTRA"/>
    <property type="match status" value="1"/>
</dbReference>
<gene>
    <name evidence="5" type="ordered locus">Rcas_3508</name>
</gene>
<sequence>MTNTLDRASPVPLYFQLKQIIIEKIEHNEWDPGQPIPSEQELQDTYGLSRTTVRQALSELVIEGRLVRQRGRGTFIVQNKLTHTPQKPQGLVRLMIDRGLRPGWRVLSLEWTTPPYEVQHLLQIEPDTQALYIRRLRLASDQPIGYHQVWLPPGIAGQINHDALQEGDSLAYLRHLPAVARGHTIRTIEAIAAEAAEAELLGISEGEPLLLIQRLLCDSDGIPIELMEALYCGNQFKYQIILPNAE</sequence>
<dbReference type="InterPro" id="IPR000524">
    <property type="entry name" value="Tscrpt_reg_HTH_GntR"/>
</dbReference>
<dbReference type="Proteomes" id="UP000000263">
    <property type="component" value="Chromosome"/>
</dbReference>
<evidence type="ECO:0000313" key="6">
    <source>
        <dbReference type="Proteomes" id="UP000000263"/>
    </source>
</evidence>
<reference evidence="5 6" key="1">
    <citation type="submission" date="2007-08" db="EMBL/GenBank/DDBJ databases">
        <title>Complete sequence of Roseiflexus castenholzii DSM 13941.</title>
        <authorList>
            <consortium name="US DOE Joint Genome Institute"/>
            <person name="Copeland A."/>
            <person name="Lucas S."/>
            <person name="Lapidus A."/>
            <person name="Barry K."/>
            <person name="Glavina del Rio T."/>
            <person name="Dalin E."/>
            <person name="Tice H."/>
            <person name="Pitluck S."/>
            <person name="Thompson L.S."/>
            <person name="Brettin T."/>
            <person name="Bruce D."/>
            <person name="Detter J.C."/>
            <person name="Han C."/>
            <person name="Tapia R."/>
            <person name="Schmutz J."/>
            <person name="Larimer F."/>
            <person name="Land M."/>
            <person name="Hauser L."/>
            <person name="Kyrpides N."/>
            <person name="Mikhailova N."/>
            <person name="Bryant D.A."/>
            <person name="Hanada S."/>
            <person name="Tsukatani Y."/>
            <person name="Richardson P."/>
        </authorList>
    </citation>
    <scope>NUCLEOTIDE SEQUENCE [LARGE SCALE GENOMIC DNA]</scope>
    <source>
        <strain evidence="6">DSM 13941 / HLO8</strain>
    </source>
</reference>
<dbReference type="InterPro" id="IPR050679">
    <property type="entry name" value="Bact_HTH_transcr_reg"/>
</dbReference>
<dbReference type="FunFam" id="1.10.10.10:FF:000079">
    <property type="entry name" value="GntR family transcriptional regulator"/>
    <property type="match status" value="1"/>
</dbReference>
<dbReference type="CDD" id="cd07377">
    <property type="entry name" value="WHTH_GntR"/>
    <property type="match status" value="1"/>
</dbReference>
<dbReference type="eggNOG" id="COG2188">
    <property type="taxonomic scope" value="Bacteria"/>
</dbReference>
<name>A7NPR2_ROSCS</name>
<keyword evidence="3" id="KW-0804">Transcription</keyword>
<evidence type="ECO:0000256" key="2">
    <source>
        <dbReference type="ARBA" id="ARBA00023125"/>
    </source>
</evidence>
<dbReference type="PRINTS" id="PR00035">
    <property type="entry name" value="HTHGNTR"/>
</dbReference>
<dbReference type="AlphaFoldDB" id="A7NPR2"/>
<dbReference type="InterPro" id="IPR036390">
    <property type="entry name" value="WH_DNA-bd_sf"/>
</dbReference>
<dbReference type="Gene3D" id="1.10.10.10">
    <property type="entry name" value="Winged helix-like DNA-binding domain superfamily/Winged helix DNA-binding domain"/>
    <property type="match status" value="1"/>
</dbReference>
<protein>
    <submittedName>
        <fullName evidence="5">Transcriptional regulator, GntR family</fullName>
    </submittedName>
</protein>
<organism evidence="5 6">
    <name type="scientific">Roseiflexus castenholzii (strain DSM 13941 / HLO8)</name>
    <dbReference type="NCBI Taxonomy" id="383372"/>
    <lineage>
        <taxon>Bacteria</taxon>
        <taxon>Bacillati</taxon>
        <taxon>Chloroflexota</taxon>
        <taxon>Chloroflexia</taxon>
        <taxon>Chloroflexales</taxon>
        <taxon>Roseiflexineae</taxon>
        <taxon>Roseiflexaceae</taxon>
        <taxon>Roseiflexus</taxon>
    </lineage>
</organism>
<keyword evidence="2" id="KW-0238">DNA-binding</keyword>
<dbReference type="GO" id="GO:0045892">
    <property type="term" value="P:negative regulation of DNA-templated transcription"/>
    <property type="evidence" value="ECO:0007669"/>
    <property type="project" value="TreeGrafter"/>
</dbReference>
<dbReference type="GO" id="GO:0003677">
    <property type="term" value="F:DNA binding"/>
    <property type="evidence" value="ECO:0007669"/>
    <property type="project" value="UniProtKB-KW"/>
</dbReference>
<dbReference type="STRING" id="383372.Rcas_3508"/>
<dbReference type="OrthoDB" id="146373at2"/>
<dbReference type="SMART" id="SM00866">
    <property type="entry name" value="UTRA"/>
    <property type="match status" value="1"/>
</dbReference>
<dbReference type="EMBL" id="CP000804">
    <property type="protein sequence ID" value="ABU59558.1"/>
    <property type="molecule type" value="Genomic_DNA"/>
</dbReference>
<dbReference type="PANTHER" id="PTHR44846">
    <property type="entry name" value="MANNOSYL-D-GLYCERATE TRANSPORT/METABOLISM SYSTEM REPRESSOR MNGR-RELATED"/>
    <property type="match status" value="1"/>
</dbReference>
<accession>A7NPR2</accession>
<evidence type="ECO:0000256" key="3">
    <source>
        <dbReference type="ARBA" id="ARBA00023163"/>
    </source>
</evidence>